<evidence type="ECO:0000313" key="3">
    <source>
        <dbReference type="EMBL" id="MDQ0479530.1"/>
    </source>
</evidence>
<accession>A0ABU0JSY3</accession>
<evidence type="ECO:0000256" key="1">
    <source>
        <dbReference type="SAM" id="Phobius"/>
    </source>
</evidence>
<feature type="domain" description="D-alanyl-D-alanine carboxypeptidase-like core" evidence="2">
    <location>
        <begin position="147"/>
        <end position="274"/>
    </location>
</feature>
<feature type="transmembrane region" description="Helical" evidence="1">
    <location>
        <begin position="20"/>
        <end position="38"/>
    </location>
</feature>
<dbReference type="PANTHER" id="PTHR34385:SF1">
    <property type="entry name" value="PEPTIDOGLYCAN L-ALANYL-D-GLUTAMATE ENDOPEPTIDASE CWLK"/>
    <property type="match status" value="1"/>
</dbReference>
<evidence type="ECO:0000313" key="4">
    <source>
        <dbReference type="Proteomes" id="UP001224418"/>
    </source>
</evidence>
<organism evidence="3 4">
    <name type="scientific">Hathewaya limosa</name>
    <name type="common">Clostridium limosum</name>
    <dbReference type="NCBI Taxonomy" id="1536"/>
    <lineage>
        <taxon>Bacteria</taxon>
        <taxon>Bacillati</taxon>
        <taxon>Bacillota</taxon>
        <taxon>Clostridia</taxon>
        <taxon>Eubacteriales</taxon>
        <taxon>Clostridiaceae</taxon>
        <taxon>Hathewaya</taxon>
    </lineage>
</organism>
<evidence type="ECO:0000259" key="2">
    <source>
        <dbReference type="Pfam" id="PF02557"/>
    </source>
</evidence>
<dbReference type="RefSeq" id="WP_307355553.1">
    <property type="nucleotide sequence ID" value="NZ_BAAACJ010000033.1"/>
</dbReference>
<dbReference type="Gene3D" id="3.30.1380.10">
    <property type="match status" value="1"/>
</dbReference>
<dbReference type="CDD" id="cd14852">
    <property type="entry name" value="LD-carboxypeptidase"/>
    <property type="match status" value="1"/>
</dbReference>
<keyword evidence="3" id="KW-0121">Carboxypeptidase</keyword>
<proteinExistence type="predicted"/>
<keyword evidence="3" id="KW-0378">Hydrolase</keyword>
<dbReference type="InterPro" id="IPR003709">
    <property type="entry name" value="VanY-like_core_dom"/>
</dbReference>
<dbReference type="GO" id="GO:0009002">
    <property type="term" value="F:serine-type D-Ala-D-Ala carboxypeptidase activity"/>
    <property type="evidence" value="ECO:0007669"/>
    <property type="project" value="UniProtKB-EC"/>
</dbReference>
<keyword evidence="1" id="KW-0812">Transmembrane</keyword>
<dbReference type="SUPFAM" id="SSF55166">
    <property type="entry name" value="Hedgehog/DD-peptidase"/>
    <property type="match status" value="1"/>
</dbReference>
<sequence>MLIKRINKHKINKKLKNYRIFIITGFVSIGLCFSTLIIENKNMNVFANTNSIQFKVSELNRINKIVLENNKGNSNVNPLKLEKFKNLSLNKNDFNNINKISMELLKDSNYTFLVNKIVSLPKKYVPKDLVKVNIPFVKPESSHERLARKEMAINLEKLYKDALKDKIYFKGVSGFRSYETQNMIFSSKVQSEGVNSALKYSARPGESEHQTGLAMDLSCDKIKNVLLDTFADTNEGKWLKDNCYKYGFIIRYPEGKELITGYAYEPWHIRYVGKDLAQYLTKNHLTLEEFYNK</sequence>
<keyword evidence="1" id="KW-1133">Transmembrane helix</keyword>
<keyword evidence="4" id="KW-1185">Reference proteome</keyword>
<dbReference type="PANTHER" id="PTHR34385">
    <property type="entry name" value="D-ALANYL-D-ALANINE CARBOXYPEPTIDASE"/>
    <property type="match status" value="1"/>
</dbReference>
<gene>
    <name evidence="3" type="ORF">QOZ93_001271</name>
</gene>
<dbReference type="EC" id="3.4.16.4" evidence="3"/>
<protein>
    <submittedName>
        <fullName evidence="3">D-alanyl-D-alanine carboxypeptidase</fullName>
        <ecNumber evidence="3">3.4.16.4</ecNumber>
    </submittedName>
</protein>
<keyword evidence="3" id="KW-0645">Protease</keyword>
<dbReference type="Proteomes" id="UP001224418">
    <property type="component" value="Unassembled WGS sequence"/>
</dbReference>
<dbReference type="InterPro" id="IPR009045">
    <property type="entry name" value="Zn_M74/Hedgehog-like"/>
</dbReference>
<dbReference type="Pfam" id="PF02557">
    <property type="entry name" value="VanY"/>
    <property type="match status" value="1"/>
</dbReference>
<dbReference type="InterPro" id="IPR058193">
    <property type="entry name" value="VanY/YodJ_core_dom"/>
</dbReference>
<keyword evidence="1" id="KW-0472">Membrane</keyword>
<name>A0ABU0JSY3_HATLI</name>
<dbReference type="EMBL" id="JAUSWN010000009">
    <property type="protein sequence ID" value="MDQ0479530.1"/>
    <property type="molecule type" value="Genomic_DNA"/>
</dbReference>
<comment type="caution">
    <text evidence="3">The sequence shown here is derived from an EMBL/GenBank/DDBJ whole genome shotgun (WGS) entry which is preliminary data.</text>
</comment>
<dbReference type="InterPro" id="IPR052179">
    <property type="entry name" value="DD-CPase-like"/>
</dbReference>
<reference evidence="3 4" key="1">
    <citation type="submission" date="2023-07" db="EMBL/GenBank/DDBJ databases">
        <title>Genomic Encyclopedia of Type Strains, Phase IV (KMG-IV): sequencing the most valuable type-strain genomes for metagenomic binning, comparative biology and taxonomic classification.</title>
        <authorList>
            <person name="Goeker M."/>
        </authorList>
    </citation>
    <scope>NUCLEOTIDE SEQUENCE [LARGE SCALE GENOMIC DNA]</scope>
    <source>
        <strain evidence="3 4">DSM 1400</strain>
    </source>
</reference>